<dbReference type="EMBL" id="GEBQ01026836">
    <property type="protein sequence ID" value="JAT13141.1"/>
    <property type="molecule type" value="Transcribed_RNA"/>
</dbReference>
<evidence type="ECO:0000259" key="10">
    <source>
        <dbReference type="Pfam" id="PF01636"/>
    </source>
</evidence>
<evidence type="ECO:0000256" key="1">
    <source>
        <dbReference type="ARBA" id="ARBA00004496"/>
    </source>
</evidence>
<organism evidence="11">
    <name type="scientific">Graphocephala atropunctata</name>
    <dbReference type="NCBI Taxonomy" id="36148"/>
    <lineage>
        <taxon>Eukaryota</taxon>
        <taxon>Metazoa</taxon>
        <taxon>Ecdysozoa</taxon>
        <taxon>Arthropoda</taxon>
        <taxon>Hexapoda</taxon>
        <taxon>Insecta</taxon>
        <taxon>Pterygota</taxon>
        <taxon>Neoptera</taxon>
        <taxon>Paraneoptera</taxon>
        <taxon>Hemiptera</taxon>
        <taxon>Auchenorrhyncha</taxon>
        <taxon>Membracoidea</taxon>
        <taxon>Cicadellidae</taxon>
        <taxon>Cicadellinae</taxon>
        <taxon>Cicadellini</taxon>
        <taxon>Graphocephala</taxon>
    </lineage>
</organism>
<comment type="subcellular location">
    <subcellularLocation>
        <location evidence="1">Cytoplasm</location>
    </subcellularLocation>
</comment>
<evidence type="ECO:0000256" key="3">
    <source>
        <dbReference type="ARBA" id="ARBA00022490"/>
    </source>
</evidence>
<evidence type="ECO:0000256" key="7">
    <source>
        <dbReference type="ARBA" id="ARBA00037368"/>
    </source>
</evidence>
<dbReference type="FunFam" id="3.30.200.20:FF:000549">
    <property type="entry name" value="hydroxylysine kinase"/>
    <property type="match status" value="1"/>
</dbReference>
<dbReference type="Pfam" id="PF01636">
    <property type="entry name" value="APH"/>
    <property type="match status" value="1"/>
</dbReference>
<dbReference type="InterPro" id="IPR050249">
    <property type="entry name" value="Pseudomonas-type_ThrB"/>
</dbReference>
<name>A0A1B6KNZ1_9HEMI</name>
<keyword evidence="4" id="KW-0808">Transferase</keyword>
<evidence type="ECO:0000256" key="5">
    <source>
        <dbReference type="ARBA" id="ARBA00022777"/>
    </source>
</evidence>
<reference evidence="11" key="1">
    <citation type="submission" date="2015-11" db="EMBL/GenBank/DDBJ databases">
        <title>De novo transcriptome assembly of four potential Pierce s Disease insect vectors from Arizona vineyards.</title>
        <authorList>
            <person name="Tassone E.E."/>
        </authorList>
    </citation>
    <scope>NUCLEOTIDE SEQUENCE</scope>
</reference>
<accession>A0A1B6KNZ1</accession>
<feature type="domain" description="Aminoglycoside phosphotransferase" evidence="10">
    <location>
        <begin position="58"/>
        <end position="196"/>
    </location>
</feature>
<protein>
    <recommendedName>
        <fullName evidence="9">Hydroxylysine kinase</fullName>
        <ecNumber evidence="8">2.7.1.81</ecNumber>
    </recommendedName>
</protein>
<evidence type="ECO:0000256" key="8">
    <source>
        <dbReference type="ARBA" id="ARBA00038873"/>
    </source>
</evidence>
<evidence type="ECO:0000256" key="4">
    <source>
        <dbReference type="ARBA" id="ARBA00022679"/>
    </source>
</evidence>
<dbReference type="PANTHER" id="PTHR21064:SF1">
    <property type="entry name" value="HYDROXYLYSINE KINASE"/>
    <property type="match status" value="1"/>
</dbReference>
<dbReference type="SUPFAM" id="SSF56112">
    <property type="entry name" value="Protein kinase-like (PK-like)"/>
    <property type="match status" value="1"/>
</dbReference>
<keyword evidence="3" id="KW-0963">Cytoplasm</keyword>
<dbReference type="InterPro" id="IPR002575">
    <property type="entry name" value="Aminoglycoside_PTrfase"/>
</dbReference>
<evidence type="ECO:0000256" key="9">
    <source>
        <dbReference type="ARBA" id="ARBA00040505"/>
    </source>
</evidence>
<dbReference type="PANTHER" id="PTHR21064">
    <property type="entry name" value="AMINOGLYCOSIDE PHOSPHOTRANSFERASE DOMAIN-CONTAINING PROTEIN-RELATED"/>
    <property type="match status" value="1"/>
</dbReference>
<keyword evidence="5" id="KW-0418">Kinase</keyword>
<comment type="catalytic activity">
    <reaction evidence="6">
        <text>(5R)-5-hydroxy-L-lysine + GTP = (5R)-5-phosphooxy-L-lysine + GDP + H(+)</text>
        <dbReference type="Rhea" id="RHEA:19049"/>
        <dbReference type="ChEBI" id="CHEBI:15378"/>
        <dbReference type="ChEBI" id="CHEBI:37565"/>
        <dbReference type="ChEBI" id="CHEBI:57882"/>
        <dbReference type="ChEBI" id="CHEBI:58189"/>
        <dbReference type="ChEBI" id="CHEBI:58357"/>
        <dbReference type="EC" id="2.7.1.81"/>
    </reaction>
</comment>
<proteinExistence type="inferred from homology"/>
<sequence length="278" mass="31732">MADQIVRLGEQIKPQIDLQGAVQLAERLYGISVEAARELDGYDDKNYHLKVTNPPTNKYLTQLWPHGYVLKIMNSSDSKKLDCVEAQCEVMIHLDRHGIATPQPQKSCAGGYFCLEKLQNRSGNKDNNGKEHVVRLLTYQDGTLLKDAPKSSTLFYEVGRYTAQLDLMLKDFSHPAYKHYSSLWLLKNAPKIKEYLFVIDDETKTSTVTSVIQQFEEKLASRFDNLQSGKEFFHGTKRILLQLCLQTYRIGILKLNNSSTQLLFALTDSLSLIFKFIC</sequence>
<dbReference type="EC" id="2.7.1.81" evidence="8"/>
<evidence type="ECO:0000313" key="11">
    <source>
        <dbReference type="EMBL" id="JAT13141.1"/>
    </source>
</evidence>
<dbReference type="AlphaFoldDB" id="A0A1B6KNZ1"/>
<dbReference type="GO" id="GO:0005737">
    <property type="term" value="C:cytoplasm"/>
    <property type="evidence" value="ECO:0007669"/>
    <property type="project" value="UniProtKB-SubCell"/>
</dbReference>
<dbReference type="Gene3D" id="3.30.200.20">
    <property type="entry name" value="Phosphorylase Kinase, domain 1"/>
    <property type="match status" value="1"/>
</dbReference>
<dbReference type="InterPro" id="IPR011009">
    <property type="entry name" value="Kinase-like_dom_sf"/>
</dbReference>
<dbReference type="GO" id="GO:0047992">
    <property type="term" value="F:hydroxylysine kinase activity"/>
    <property type="evidence" value="ECO:0007669"/>
    <property type="project" value="UniProtKB-EC"/>
</dbReference>
<comment type="function">
    <text evidence="7">Catalyzes the GTP-dependent phosphorylation of 5-hydroxy-L-lysine.</text>
</comment>
<evidence type="ECO:0000256" key="2">
    <source>
        <dbReference type="ARBA" id="ARBA00006219"/>
    </source>
</evidence>
<evidence type="ECO:0000256" key="6">
    <source>
        <dbReference type="ARBA" id="ARBA00036820"/>
    </source>
</evidence>
<gene>
    <name evidence="11" type="ORF">g.21049</name>
</gene>
<comment type="similarity">
    <text evidence="2">Belongs to the aminoglycoside phosphotransferase family.</text>
</comment>